<proteinExistence type="predicted"/>
<dbReference type="GO" id="GO:0008168">
    <property type="term" value="F:methyltransferase activity"/>
    <property type="evidence" value="ECO:0007669"/>
    <property type="project" value="UniProtKB-KW"/>
</dbReference>
<keyword evidence="2" id="KW-1185">Reference proteome</keyword>
<comment type="caution">
    <text evidence="1">The sequence shown here is derived from an EMBL/GenBank/DDBJ whole genome shotgun (WGS) entry which is preliminary data.</text>
</comment>
<dbReference type="RefSeq" id="WP_058353852.1">
    <property type="nucleotide sequence ID" value="NZ_CABMMD010000196.1"/>
</dbReference>
<protein>
    <submittedName>
        <fullName evidence="1">Histone-lysine N-methyltransferase</fullName>
    </submittedName>
</protein>
<dbReference type="OrthoDB" id="2063024at2"/>
<dbReference type="Proteomes" id="UP000054874">
    <property type="component" value="Unassembled WGS sequence"/>
</dbReference>
<dbReference type="STRING" id="290052.ASU35_14900"/>
<name>A0A0V8QBN7_9FIRM</name>
<organism evidence="1 2">
    <name type="scientific">Acetivibrio ethanolgignens</name>
    <dbReference type="NCBI Taxonomy" id="290052"/>
    <lineage>
        <taxon>Bacteria</taxon>
        <taxon>Bacillati</taxon>
        <taxon>Bacillota</taxon>
        <taxon>Clostridia</taxon>
        <taxon>Eubacteriales</taxon>
        <taxon>Oscillospiraceae</taxon>
        <taxon>Acetivibrio</taxon>
    </lineage>
</organism>
<dbReference type="AlphaFoldDB" id="A0A0V8QBN7"/>
<dbReference type="GO" id="GO:0032259">
    <property type="term" value="P:methylation"/>
    <property type="evidence" value="ECO:0007669"/>
    <property type="project" value="UniProtKB-KW"/>
</dbReference>
<accession>A0A0V8QBN7</accession>
<gene>
    <name evidence="1" type="ORF">ASU35_14900</name>
</gene>
<dbReference type="EMBL" id="LNAM01000196">
    <property type="protein sequence ID" value="KSV57898.1"/>
    <property type="molecule type" value="Genomic_DNA"/>
</dbReference>
<keyword evidence="1" id="KW-0808">Transferase</keyword>
<evidence type="ECO:0000313" key="2">
    <source>
        <dbReference type="Proteomes" id="UP000054874"/>
    </source>
</evidence>
<sequence length="90" mass="10197">MSDLIAKTVKQDGGSIAVYLETPKFSGECVPISVAAKVMKKDRVYVTQGLQEKRLPFGTAFKREGSSHFDYYISPKLFWEYTGYVYKGDE</sequence>
<evidence type="ECO:0000313" key="1">
    <source>
        <dbReference type="EMBL" id="KSV57898.1"/>
    </source>
</evidence>
<keyword evidence="1" id="KW-0489">Methyltransferase</keyword>
<reference evidence="1 2" key="1">
    <citation type="submission" date="2015-11" db="EMBL/GenBank/DDBJ databases">
        <title>Butyribacter intestini gen. nov., sp. nov., a butyric acid-producing bacterium of the family Lachnospiraceae isolated from the human faeces.</title>
        <authorList>
            <person name="Zou Y."/>
            <person name="Xue W."/>
            <person name="Luo G."/>
            <person name="Lv M."/>
        </authorList>
    </citation>
    <scope>NUCLEOTIDE SEQUENCE [LARGE SCALE GENOMIC DNA]</scope>
    <source>
        <strain evidence="1 2">ACET-33324</strain>
    </source>
</reference>